<feature type="chain" id="PRO_5022774568" evidence="1">
    <location>
        <begin position="27"/>
        <end position="216"/>
    </location>
</feature>
<gene>
    <name evidence="2" type="ORF">ETD83_26260</name>
</gene>
<dbReference type="Proteomes" id="UP000309174">
    <property type="component" value="Unassembled WGS sequence"/>
</dbReference>
<name>A0A5C4J6A6_9ACTN</name>
<comment type="caution">
    <text evidence="2">The sequence shown here is derived from an EMBL/GenBank/DDBJ whole genome shotgun (WGS) entry which is preliminary data.</text>
</comment>
<dbReference type="EMBL" id="VCKW01000154">
    <property type="protein sequence ID" value="TMQ92951.1"/>
    <property type="molecule type" value="Genomic_DNA"/>
</dbReference>
<protein>
    <submittedName>
        <fullName evidence="2">DUF4360 domain-containing protein</fullName>
    </submittedName>
</protein>
<dbReference type="OrthoDB" id="5511886at2"/>
<sequence>MRKGIAISASGAAALAVLATAFPAVAASAPRPVPGPGGVTIEIANMSGSGCRPGTAEAVLSADRETFTIAYSGFTARVGGASAPTDARKVCQISLKVNVPPRFTYAISEVQYRLGADLQPGAKAAQRSGHHLQGGPPATITTVNLAGPQNDDFQVVVRTPVERLVWKPCDLERDLGVNTELRADLGTSDPSKVSSISMNADGGNRTRYHFAWKQCA</sequence>
<proteinExistence type="predicted"/>
<reference evidence="2 3" key="1">
    <citation type="submission" date="2019-05" db="EMBL/GenBank/DDBJ databases">
        <title>Draft genome sequence of Actinomadura sp. 14C53.</title>
        <authorList>
            <person name="Saricaoglu S."/>
            <person name="Isik K."/>
        </authorList>
    </citation>
    <scope>NUCLEOTIDE SEQUENCE [LARGE SCALE GENOMIC DNA]</scope>
    <source>
        <strain evidence="2 3">14C53</strain>
    </source>
</reference>
<dbReference type="RefSeq" id="WP_138647875.1">
    <property type="nucleotide sequence ID" value="NZ_VCKW01000154.1"/>
</dbReference>
<dbReference type="PANTHER" id="PTHR38847:SF1">
    <property type="entry name" value="PSEUDOURIDINE SYNTHASE RSUA_RLUA-LIKE DOMAIN-CONTAINING PROTEIN"/>
    <property type="match status" value="1"/>
</dbReference>
<organism evidence="2 3">
    <name type="scientific">Actinomadura soli</name>
    <dbReference type="NCBI Taxonomy" id="2508997"/>
    <lineage>
        <taxon>Bacteria</taxon>
        <taxon>Bacillati</taxon>
        <taxon>Actinomycetota</taxon>
        <taxon>Actinomycetes</taxon>
        <taxon>Streptosporangiales</taxon>
        <taxon>Thermomonosporaceae</taxon>
        <taxon>Actinomadura</taxon>
    </lineage>
</organism>
<evidence type="ECO:0000313" key="2">
    <source>
        <dbReference type="EMBL" id="TMQ92951.1"/>
    </source>
</evidence>
<dbReference type="PANTHER" id="PTHR38847">
    <property type="match status" value="1"/>
</dbReference>
<keyword evidence="3" id="KW-1185">Reference proteome</keyword>
<feature type="signal peptide" evidence="1">
    <location>
        <begin position="1"/>
        <end position="26"/>
    </location>
</feature>
<evidence type="ECO:0000256" key="1">
    <source>
        <dbReference type="SAM" id="SignalP"/>
    </source>
</evidence>
<dbReference type="AlphaFoldDB" id="A0A5C4J6A6"/>
<accession>A0A5C4J6A6</accession>
<dbReference type="Pfam" id="PF14273">
    <property type="entry name" value="DUF4360"/>
    <property type="match status" value="1"/>
</dbReference>
<evidence type="ECO:0000313" key="3">
    <source>
        <dbReference type="Proteomes" id="UP000309174"/>
    </source>
</evidence>
<keyword evidence="1" id="KW-0732">Signal</keyword>
<dbReference type="InterPro" id="IPR025649">
    <property type="entry name" value="DUF4360"/>
</dbReference>